<comment type="catalytic activity">
    <reaction evidence="8">
        <text>N-terminal S-1,2-diacyl-sn-glyceryl-L-cysteinyl-[lipoprotein] + a glycerophospholipid = N-acyl-S-1,2-diacyl-sn-glyceryl-L-cysteinyl-[lipoprotein] + a 2-acyl-sn-glycero-3-phospholipid + H(+)</text>
        <dbReference type="Rhea" id="RHEA:48228"/>
        <dbReference type="Rhea" id="RHEA-COMP:14681"/>
        <dbReference type="Rhea" id="RHEA-COMP:14684"/>
        <dbReference type="ChEBI" id="CHEBI:15378"/>
        <dbReference type="ChEBI" id="CHEBI:136912"/>
        <dbReference type="ChEBI" id="CHEBI:140656"/>
        <dbReference type="ChEBI" id="CHEBI:140657"/>
        <dbReference type="ChEBI" id="CHEBI:140660"/>
        <dbReference type="EC" id="2.3.1.269"/>
    </reaction>
</comment>
<dbReference type="PANTHER" id="PTHR38686:SF1">
    <property type="entry name" value="APOLIPOPROTEIN N-ACYLTRANSFERASE"/>
    <property type="match status" value="1"/>
</dbReference>
<dbReference type="EMBL" id="RCUX01000011">
    <property type="protein sequence ID" value="RLP74337.1"/>
    <property type="molecule type" value="Genomic_DNA"/>
</dbReference>
<feature type="transmembrane region" description="Helical" evidence="8">
    <location>
        <begin position="119"/>
        <end position="141"/>
    </location>
</feature>
<keyword evidence="7 8" id="KW-0012">Acyltransferase</keyword>
<dbReference type="PROSITE" id="PS50263">
    <property type="entry name" value="CN_HYDROLASE"/>
    <property type="match status" value="1"/>
</dbReference>
<evidence type="ECO:0000256" key="8">
    <source>
        <dbReference type="HAMAP-Rule" id="MF_01148"/>
    </source>
</evidence>
<keyword evidence="6 8" id="KW-0472">Membrane</keyword>
<sequence length="556" mass="59512">MTQPMTSGLRAADIPNEGRWRRFLRPAPLPGEPSRFSAETPWVRWPLALLLAVGTGPVLASAFPALGWWPLTFVGVVMILLAVIGRGFWAATGLGLLAGIGFYLSLVSWTALYLGPVPWAALSTLEGIFFGLGAGVIAVVARRIPRAFPPRLAAVVTPVAIAAVWITREEIAGNWPYGGFAWGRLVLAHAESPFASLVSWVGFTGASFVLALLPAAGLYLVRSGVLRFPWRLAVPALVVCAVMAVPLAQTEQIGTSRIAAVQGNGPAGYFDKRQPGEVLQSQLTATLPLLDKQVDMVVWPENGTDFDPVVDARASQALNAVTQALNAPLITGTISERDGQFFNTSLLWESEGGPQNHYDKVRPVPFGEYVPDRAFWEPLAPDLIGLIGRDYTPGTRSNLFDVRGTIAAISICFDIVDDNLLRDAAQHGSQVILAQTNNADFGRTAENEQQLAIARLRAMETGRALVNISTVGTSQTVDADGATLAEIAPYKPGYMLTDVPLYRGTTPGTDIGQAVQILLGWSGIMVLVGALFFGRRPRPARAASAVPEATRDADND</sequence>
<dbReference type="Pfam" id="PF20154">
    <property type="entry name" value="LNT_N"/>
    <property type="match status" value="1"/>
</dbReference>
<feature type="transmembrane region" description="Helical" evidence="8">
    <location>
        <begin position="91"/>
        <end position="113"/>
    </location>
</feature>
<keyword evidence="5 8" id="KW-1133">Transmembrane helix</keyword>
<feature type="transmembrane region" description="Helical" evidence="8">
    <location>
        <begin position="66"/>
        <end position="84"/>
    </location>
</feature>
<feature type="transmembrane region" description="Helical" evidence="8">
    <location>
        <begin position="42"/>
        <end position="60"/>
    </location>
</feature>
<keyword evidence="10" id="KW-0449">Lipoprotein</keyword>
<dbReference type="InterPro" id="IPR036526">
    <property type="entry name" value="C-N_Hydrolase_sf"/>
</dbReference>
<evidence type="ECO:0000256" key="6">
    <source>
        <dbReference type="ARBA" id="ARBA00023136"/>
    </source>
</evidence>
<evidence type="ECO:0000256" key="1">
    <source>
        <dbReference type="ARBA" id="ARBA00004651"/>
    </source>
</evidence>
<evidence type="ECO:0000313" key="11">
    <source>
        <dbReference type="Proteomes" id="UP000272503"/>
    </source>
</evidence>
<accession>A0A3L7A2F8</accession>
<evidence type="ECO:0000256" key="4">
    <source>
        <dbReference type="ARBA" id="ARBA00022692"/>
    </source>
</evidence>
<keyword evidence="2 8" id="KW-1003">Cell membrane</keyword>
<keyword evidence="11" id="KW-1185">Reference proteome</keyword>
<protein>
    <recommendedName>
        <fullName evidence="8">Apolipoprotein N-acyltransferase</fullName>
        <shortName evidence="8">ALP N-acyltransferase</shortName>
        <ecNumber evidence="8">2.3.1.269</ecNumber>
    </recommendedName>
</protein>
<dbReference type="CDD" id="cd07571">
    <property type="entry name" value="ALP_N-acyl_transferase"/>
    <property type="match status" value="1"/>
</dbReference>
<organism evidence="10 11">
    <name type="scientific">Mycetocola tolaasinivorans</name>
    <dbReference type="NCBI Taxonomy" id="76635"/>
    <lineage>
        <taxon>Bacteria</taxon>
        <taxon>Bacillati</taxon>
        <taxon>Actinomycetota</taxon>
        <taxon>Actinomycetes</taxon>
        <taxon>Micrococcales</taxon>
        <taxon>Microbacteriaceae</taxon>
        <taxon>Mycetocola</taxon>
    </lineage>
</organism>
<dbReference type="UniPathway" id="UPA00666"/>
<comment type="similarity">
    <text evidence="8">Belongs to the CN hydrolase family. Apolipoprotein N-acyltransferase subfamily.</text>
</comment>
<evidence type="ECO:0000259" key="9">
    <source>
        <dbReference type="PROSITE" id="PS50263"/>
    </source>
</evidence>
<feature type="transmembrane region" description="Helical" evidence="8">
    <location>
        <begin position="514"/>
        <end position="534"/>
    </location>
</feature>
<feature type="transmembrane region" description="Helical" evidence="8">
    <location>
        <begin position="148"/>
        <end position="167"/>
    </location>
</feature>
<comment type="caution">
    <text evidence="10">The sequence shown here is derived from an EMBL/GenBank/DDBJ whole genome shotgun (WGS) entry which is preliminary data.</text>
</comment>
<dbReference type="InterPro" id="IPR004563">
    <property type="entry name" value="Apolipo_AcylTrfase"/>
</dbReference>
<keyword evidence="4 8" id="KW-0812">Transmembrane</keyword>
<dbReference type="SUPFAM" id="SSF56317">
    <property type="entry name" value="Carbon-nitrogen hydrolase"/>
    <property type="match status" value="1"/>
</dbReference>
<dbReference type="OrthoDB" id="9804277at2"/>
<keyword evidence="3 8" id="KW-0808">Transferase</keyword>
<dbReference type="InterPro" id="IPR003010">
    <property type="entry name" value="C-N_Hydrolase"/>
</dbReference>
<name>A0A3L7A2F8_9MICO</name>
<feature type="domain" description="CN hydrolase" evidence="9">
    <location>
        <begin position="256"/>
        <end position="501"/>
    </location>
</feature>
<evidence type="ECO:0000256" key="7">
    <source>
        <dbReference type="ARBA" id="ARBA00023315"/>
    </source>
</evidence>
<comment type="function">
    <text evidence="8">Catalyzes the phospholipid dependent N-acylation of the N-terminal cysteine of apolipoprotein, the last step in lipoprotein maturation.</text>
</comment>
<dbReference type="EC" id="2.3.1.269" evidence="8"/>
<evidence type="ECO:0000256" key="5">
    <source>
        <dbReference type="ARBA" id="ARBA00022989"/>
    </source>
</evidence>
<dbReference type="AlphaFoldDB" id="A0A3L7A2F8"/>
<dbReference type="RefSeq" id="WP_121649418.1">
    <property type="nucleotide sequence ID" value="NZ_RCUX01000011.1"/>
</dbReference>
<comment type="pathway">
    <text evidence="8">Protein modification; lipoprotein biosynthesis (N-acyl transfer).</text>
</comment>
<dbReference type="Pfam" id="PF00795">
    <property type="entry name" value="CN_hydrolase"/>
    <property type="match status" value="1"/>
</dbReference>
<evidence type="ECO:0000256" key="2">
    <source>
        <dbReference type="ARBA" id="ARBA00022475"/>
    </source>
</evidence>
<dbReference type="GO" id="GO:0005886">
    <property type="term" value="C:plasma membrane"/>
    <property type="evidence" value="ECO:0007669"/>
    <property type="project" value="UniProtKB-SubCell"/>
</dbReference>
<dbReference type="Proteomes" id="UP000272503">
    <property type="component" value="Unassembled WGS sequence"/>
</dbReference>
<proteinExistence type="inferred from homology"/>
<comment type="subcellular location">
    <subcellularLocation>
        <location evidence="1 8">Cell membrane</location>
        <topology evidence="1 8">Multi-pass membrane protein</topology>
    </subcellularLocation>
</comment>
<feature type="transmembrane region" description="Helical" evidence="8">
    <location>
        <begin position="197"/>
        <end position="221"/>
    </location>
</feature>
<evidence type="ECO:0000313" key="10">
    <source>
        <dbReference type="EMBL" id="RLP74337.1"/>
    </source>
</evidence>
<dbReference type="InterPro" id="IPR045378">
    <property type="entry name" value="LNT_N"/>
</dbReference>
<dbReference type="HAMAP" id="MF_01148">
    <property type="entry name" value="Lnt"/>
    <property type="match status" value="1"/>
</dbReference>
<evidence type="ECO:0000256" key="3">
    <source>
        <dbReference type="ARBA" id="ARBA00022679"/>
    </source>
</evidence>
<gene>
    <name evidence="8 10" type="primary">lnt</name>
    <name evidence="10" type="ORF">D9V32_13390</name>
</gene>
<reference evidence="10 11" key="1">
    <citation type="submission" date="2018-10" db="EMBL/GenBank/DDBJ databases">
        <authorList>
            <person name="Li J."/>
        </authorList>
    </citation>
    <scope>NUCLEOTIDE SEQUENCE [LARGE SCALE GENOMIC DNA]</scope>
    <source>
        <strain evidence="10 11">IF 016277</strain>
    </source>
</reference>
<dbReference type="PANTHER" id="PTHR38686">
    <property type="entry name" value="APOLIPOPROTEIN N-ACYLTRANSFERASE"/>
    <property type="match status" value="1"/>
</dbReference>
<dbReference type="GO" id="GO:0016410">
    <property type="term" value="F:N-acyltransferase activity"/>
    <property type="evidence" value="ECO:0007669"/>
    <property type="project" value="UniProtKB-UniRule"/>
</dbReference>
<feature type="transmembrane region" description="Helical" evidence="8">
    <location>
        <begin position="228"/>
        <end position="248"/>
    </location>
</feature>
<dbReference type="Gene3D" id="3.60.110.10">
    <property type="entry name" value="Carbon-nitrogen hydrolase"/>
    <property type="match status" value="1"/>
</dbReference>
<dbReference type="NCBIfam" id="TIGR00546">
    <property type="entry name" value="lnt"/>
    <property type="match status" value="1"/>
</dbReference>
<dbReference type="GO" id="GO:0042158">
    <property type="term" value="P:lipoprotein biosynthetic process"/>
    <property type="evidence" value="ECO:0007669"/>
    <property type="project" value="UniProtKB-UniRule"/>
</dbReference>